<evidence type="ECO:0000313" key="4">
    <source>
        <dbReference type="Proteomes" id="UP000004995"/>
    </source>
</evidence>
<sequence length="322" mass="36134">MRDKYEMGATGSSSSAEGERGIWKKVWSAAVPSKLRVFAWKVVRNGLPTRANKDMHVVLPTERDLRNVGPDWLLMILDRYDVEVCSNFLMLIWTCWNVRNNVLQAGEGISIAGSVLFLTRYIEALLQIRQQNEVGDARGKQKLMAGRLARASTRRLGSDSKWTPPIGQAIKFNVDGAFIKETGKAAVGVIVRYGEGHPLLTDWRWLRQCRDAEEAEALACLEGIRMASRWPDRAVILESDCSTVIGKLRVEGLERSLVAPIILDIRGDASHLQGVSFVKIRREQNRVTHELAHLAIRTSECRVSFADVPECTHQSLVYSKLP</sequence>
<dbReference type="PANTHER" id="PTHR47074:SF11">
    <property type="entry name" value="REVERSE TRANSCRIPTASE-LIKE PROTEIN"/>
    <property type="match status" value="1"/>
</dbReference>
<dbReference type="Gene3D" id="3.30.420.10">
    <property type="entry name" value="Ribonuclease H-like superfamily/Ribonuclease H"/>
    <property type="match status" value="1"/>
</dbReference>
<dbReference type="AlphaFoldDB" id="K4AK82"/>
<dbReference type="InterPro" id="IPR002156">
    <property type="entry name" value="RNaseH_domain"/>
</dbReference>
<dbReference type="eggNOG" id="KOG1075">
    <property type="taxonomic scope" value="Eukaryota"/>
</dbReference>
<dbReference type="Gramene" id="KQK88440">
    <property type="protein sequence ID" value="KQK88440"/>
    <property type="gene ID" value="SETIT_039305mg"/>
</dbReference>
<evidence type="ECO:0000313" key="2">
    <source>
        <dbReference type="EMBL" id="RCV42220.1"/>
    </source>
</evidence>
<dbReference type="GO" id="GO:0003676">
    <property type="term" value="F:nucleic acid binding"/>
    <property type="evidence" value="ECO:0007669"/>
    <property type="project" value="InterPro"/>
</dbReference>
<dbReference type="InterPro" id="IPR012337">
    <property type="entry name" value="RNaseH-like_sf"/>
</dbReference>
<gene>
    <name evidence="2" type="ORF">SETIT_9G199100v2</name>
</gene>
<reference evidence="3" key="3">
    <citation type="submission" date="2018-08" db="UniProtKB">
        <authorList>
            <consortium name="EnsemblPlants"/>
        </authorList>
    </citation>
    <scope>IDENTIFICATION</scope>
    <source>
        <strain evidence="3">Yugu1</strain>
    </source>
</reference>
<reference evidence="2 4" key="1">
    <citation type="journal article" date="2012" name="Nat. Biotechnol.">
        <title>Reference genome sequence of the model plant Setaria.</title>
        <authorList>
            <person name="Bennetzen J.L."/>
            <person name="Schmutz J."/>
            <person name="Wang H."/>
            <person name="Percifield R."/>
            <person name="Hawkins J."/>
            <person name="Pontaroli A.C."/>
            <person name="Estep M."/>
            <person name="Feng L."/>
            <person name="Vaughn J.N."/>
            <person name="Grimwood J."/>
            <person name="Jenkins J."/>
            <person name="Barry K."/>
            <person name="Lindquist E."/>
            <person name="Hellsten U."/>
            <person name="Deshpande S."/>
            <person name="Wang X."/>
            <person name="Wu X."/>
            <person name="Mitros T."/>
            <person name="Triplett J."/>
            <person name="Yang X."/>
            <person name="Ye C.Y."/>
            <person name="Mauro-Herrera M."/>
            <person name="Wang L."/>
            <person name="Li P."/>
            <person name="Sharma M."/>
            <person name="Sharma R."/>
            <person name="Ronald P.C."/>
            <person name="Panaud O."/>
            <person name="Kellogg E.A."/>
            <person name="Brutnell T.P."/>
            <person name="Doust A.N."/>
            <person name="Tuskan G.A."/>
            <person name="Rokhsar D."/>
            <person name="Devos K.M."/>
        </authorList>
    </citation>
    <scope>NUCLEOTIDE SEQUENCE [LARGE SCALE GENOMIC DNA]</scope>
    <source>
        <strain evidence="4">cv. Yugu1</strain>
        <strain evidence="2">Yugu1</strain>
    </source>
</reference>
<dbReference type="OMA" id="ATNIVRY"/>
<dbReference type="InterPro" id="IPR052929">
    <property type="entry name" value="RNase_H-like_EbsB-rel"/>
</dbReference>
<name>K4AK82_SETIT</name>
<dbReference type="CDD" id="cd06222">
    <property type="entry name" value="RNase_H_like"/>
    <property type="match status" value="1"/>
</dbReference>
<dbReference type="InterPro" id="IPR036397">
    <property type="entry name" value="RNaseH_sf"/>
</dbReference>
<accession>K4AK82</accession>
<dbReference type="Proteomes" id="UP000004995">
    <property type="component" value="Unassembled WGS sequence"/>
</dbReference>
<dbReference type="EnsemblPlants" id="KQK88440">
    <property type="protein sequence ID" value="KQK88440"/>
    <property type="gene ID" value="SETIT_039305mg"/>
</dbReference>
<proteinExistence type="predicted"/>
<dbReference type="PANTHER" id="PTHR47074">
    <property type="entry name" value="BNAC02G40300D PROTEIN"/>
    <property type="match status" value="1"/>
</dbReference>
<dbReference type="EMBL" id="AGNK02005539">
    <property type="status" value="NOT_ANNOTATED_CDS"/>
    <property type="molecule type" value="Genomic_DNA"/>
</dbReference>
<feature type="domain" description="RNase H type-1" evidence="1">
    <location>
        <begin position="173"/>
        <end position="294"/>
    </location>
</feature>
<dbReference type="GO" id="GO:0004523">
    <property type="term" value="F:RNA-DNA hybrid ribonuclease activity"/>
    <property type="evidence" value="ECO:0007669"/>
    <property type="project" value="InterPro"/>
</dbReference>
<reference evidence="2" key="2">
    <citation type="submission" date="2015-07" db="EMBL/GenBank/DDBJ databases">
        <authorList>
            <person name="Noorani M."/>
        </authorList>
    </citation>
    <scope>NUCLEOTIDE SEQUENCE</scope>
    <source>
        <strain evidence="2">Yugu1</strain>
    </source>
</reference>
<keyword evidence="4" id="KW-1185">Reference proteome</keyword>
<dbReference type="OrthoDB" id="692420at2759"/>
<evidence type="ECO:0000313" key="3">
    <source>
        <dbReference type="EnsemblPlants" id="KQK88440"/>
    </source>
</evidence>
<dbReference type="SUPFAM" id="SSF53098">
    <property type="entry name" value="Ribonuclease H-like"/>
    <property type="match status" value="1"/>
</dbReference>
<evidence type="ECO:0000259" key="1">
    <source>
        <dbReference type="Pfam" id="PF13456"/>
    </source>
</evidence>
<dbReference type="InterPro" id="IPR044730">
    <property type="entry name" value="RNase_H-like_dom_plant"/>
</dbReference>
<dbReference type="Pfam" id="PF13456">
    <property type="entry name" value="RVT_3"/>
    <property type="match status" value="1"/>
</dbReference>
<dbReference type="HOGENOM" id="CLU_000680_14_1_1"/>
<protein>
    <recommendedName>
        <fullName evidence="1">RNase H type-1 domain-containing protein</fullName>
    </recommendedName>
</protein>
<organism evidence="2">
    <name type="scientific">Setaria italica</name>
    <name type="common">Foxtail millet</name>
    <name type="synonym">Panicum italicum</name>
    <dbReference type="NCBI Taxonomy" id="4555"/>
    <lineage>
        <taxon>Eukaryota</taxon>
        <taxon>Viridiplantae</taxon>
        <taxon>Streptophyta</taxon>
        <taxon>Embryophyta</taxon>
        <taxon>Tracheophyta</taxon>
        <taxon>Spermatophyta</taxon>
        <taxon>Magnoliopsida</taxon>
        <taxon>Liliopsida</taxon>
        <taxon>Poales</taxon>
        <taxon>Poaceae</taxon>
        <taxon>PACMAD clade</taxon>
        <taxon>Panicoideae</taxon>
        <taxon>Panicodae</taxon>
        <taxon>Paniceae</taxon>
        <taxon>Cenchrinae</taxon>
        <taxon>Setaria</taxon>
    </lineage>
</organism>
<dbReference type="EMBL" id="CM003536">
    <property type="protein sequence ID" value="RCV42220.1"/>
    <property type="molecule type" value="Genomic_DNA"/>
</dbReference>